<proteinExistence type="predicted"/>
<evidence type="ECO:0000259" key="6">
    <source>
        <dbReference type="Pfam" id="PF22954"/>
    </source>
</evidence>
<comment type="subcellular location">
    <subcellularLocation>
        <location evidence="1">Endomembrane system</location>
        <topology evidence="1">Multi-pass membrane protein</topology>
    </subcellularLocation>
</comment>
<evidence type="ECO:0000256" key="4">
    <source>
        <dbReference type="ARBA" id="ARBA00023136"/>
    </source>
</evidence>
<accession>A0A8J2PYN7</accession>
<dbReference type="Proteomes" id="UP000746747">
    <property type="component" value="Unassembled WGS sequence"/>
</dbReference>
<dbReference type="GO" id="GO:0012505">
    <property type="term" value="C:endomembrane system"/>
    <property type="evidence" value="ECO:0007669"/>
    <property type="project" value="UniProtKB-SubCell"/>
</dbReference>
<evidence type="ECO:0000256" key="2">
    <source>
        <dbReference type="ARBA" id="ARBA00022692"/>
    </source>
</evidence>
<keyword evidence="4 5" id="KW-0472">Membrane</keyword>
<dbReference type="GO" id="GO:0005765">
    <property type="term" value="C:lysosomal membrane"/>
    <property type="evidence" value="ECO:0007669"/>
    <property type="project" value="TreeGrafter"/>
</dbReference>
<feature type="transmembrane region" description="Helical" evidence="5">
    <location>
        <begin position="92"/>
        <end position="111"/>
    </location>
</feature>
<dbReference type="PANTHER" id="PTHR12479">
    <property type="entry name" value="LYSOSOMAL-ASSOCIATED TRANSMEMBRANE PROTEIN"/>
    <property type="match status" value="1"/>
</dbReference>
<gene>
    <name evidence="7" type="ORF">CJOHNSTONI_LOCUS3092</name>
</gene>
<sequence>MDFDPQHPKWICCCCHLTQGLMILGSSEIVLSILLLLYSIAYIAILDPEEQYGHVPWFAAISMPISIMYGVTSALLIFGIHKYKDKLMYPTLIARTIIVIFIQVFGVSIIAKPSHNHFTIDDVYWNESDYEKVHESLTKKKTQKSSTANERLVILIFIMLLISIFVFYTLYSVVRCIRYVKAYKRLLDRKRSLLLACNTNPANKRRSSRASGNLQT</sequence>
<dbReference type="InterPro" id="IPR051115">
    <property type="entry name" value="LAPTM_transporter"/>
</dbReference>
<feature type="transmembrane region" description="Helical" evidence="5">
    <location>
        <begin position="57"/>
        <end position="80"/>
    </location>
</feature>
<dbReference type="AlphaFoldDB" id="A0A8J2PYN7"/>
<keyword evidence="2 5" id="KW-0812">Transmembrane</keyword>
<keyword evidence="8" id="KW-1185">Reference proteome</keyword>
<feature type="transmembrane region" description="Helical" evidence="5">
    <location>
        <begin position="21"/>
        <end position="45"/>
    </location>
</feature>
<dbReference type="PANTHER" id="PTHR12479:SF2">
    <property type="entry name" value="LYSOSOMAL-ASSOCIATED TRANSMEMBRANE PROTEIN 5"/>
    <property type="match status" value="1"/>
</dbReference>
<evidence type="ECO:0000313" key="7">
    <source>
        <dbReference type="EMBL" id="CAG9532813.1"/>
    </source>
</evidence>
<dbReference type="OrthoDB" id="5779725at2759"/>
<evidence type="ECO:0000313" key="8">
    <source>
        <dbReference type="Proteomes" id="UP000746747"/>
    </source>
</evidence>
<organism evidence="7 8">
    <name type="scientific">Cercopithifilaria johnstoni</name>
    <dbReference type="NCBI Taxonomy" id="2874296"/>
    <lineage>
        <taxon>Eukaryota</taxon>
        <taxon>Metazoa</taxon>
        <taxon>Ecdysozoa</taxon>
        <taxon>Nematoda</taxon>
        <taxon>Chromadorea</taxon>
        <taxon>Rhabditida</taxon>
        <taxon>Spirurina</taxon>
        <taxon>Spiruromorpha</taxon>
        <taxon>Filarioidea</taxon>
        <taxon>Onchocercidae</taxon>
        <taxon>Cercopithifilaria</taxon>
    </lineage>
</organism>
<feature type="transmembrane region" description="Helical" evidence="5">
    <location>
        <begin position="152"/>
        <end position="174"/>
    </location>
</feature>
<evidence type="ECO:0000256" key="1">
    <source>
        <dbReference type="ARBA" id="ARBA00004127"/>
    </source>
</evidence>
<dbReference type="EMBL" id="CAKAEH010001060">
    <property type="protein sequence ID" value="CAG9532813.1"/>
    <property type="molecule type" value="Genomic_DNA"/>
</dbReference>
<dbReference type="InterPro" id="IPR054291">
    <property type="entry name" value="DUF7027"/>
</dbReference>
<feature type="domain" description="DUF7027" evidence="6">
    <location>
        <begin position="19"/>
        <end position="117"/>
    </location>
</feature>
<reference evidence="7" key="1">
    <citation type="submission" date="2021-09" db="EMBL/GenBank/DDBJ databases">
        <authorList>
            <consortium name="Pathogen Informatics"/>
        </authorList>
    </citation>
    <scope>NUCLEOTIDE SEQUENCE</scope>
</reference>
<name>A0A8J2PYN7_9BILA</name>
<comment type="caution">
    <text evidence="7">The sequence shown here is derived from an EMBL/GenBank/DDBJ whole genome shotgun (WGS) entry which is preliminary data.</text>
</comment>
<keyword evidence="3 5" id="KW-1133">Transmembrane helix</keyword>
<evidence type="ECO:0000256" key="3">
    <source>
        <dbReference type="ARBA" id="ARBA00022989"/>
    </source>
</evidence>
<protein>
    <recommendedName>
        <fullName evidence="6">DUF7027 domain-containing protein</fullName>
    </recommendedName>
</protein>
<dbReference type="Pfam" id="PF22954">
    <property type="entry name" value="DUF7027"/>
    <property type="match status" value="1"/>
</dbReference>
<evidence type="ECO:0000256" key="5">
    <source>
        <dbReference type="SAM" id="Phobius"/>
    </source>
</evidence>